<name>A0ABV8HIV2_9ACTN</name>
<keyword evidence="2" id="KW-1185">Reference proteome</keyword>
<accession>A0ABV8HIV2</accession>
<protein>
    <submittedName>
        <fullName evidence="1">Uncharacterized protein</fullName>
    </submittedName>
</protein>
<reference evidence="2" key="1">
    <citation type="journal article" date="2019" name="Int. J. Syst. Evol. Microbiol.">
        <title>The Global Catalogue of Microorganisms (GCM) 10K type strain sequencing project: providing services to taxonomists for standard genome sequencing and annotation.</title>
        <authorList>
            <consortium name="The Broad Institute Genomics Platform"/>
            <consortium name="The Broad Institute Genome Sequencing Center for Infectious Disease"/>
            <person name="Wu L."/>
            <person name="Ma J."/>
        </authorList>
    </citation>
    <scope>NUCLEOTIDE SEQUENCE [LARGE SCALE GENOMIC DNA]</scope>
    <source>
        <strain evidence="2">CGMCC 4.7237</strain>
    </source>
</reference>
<gene>
    <name evidence="1" type="ORF">ACFO3J_10200</name>
</gene>
<evidence type="ECO:0000313" key="2">
    <source>
        <dbReference type="Proteomes" id="UP001595765"/>
    </source>
</evidence>
<dbReference type="EMBL" id="JBHSBB010000008">
    <property type="protein sequence ID" value="MFC4031850.1"/>
    <property type="molecule type" value="Genomic_DNA"/>
</dbReference>
<sequence length="124" mass="14242">MTVDTAVPAISIDDVDLETKRGWMLEALMDIYTYARTPGFQAVLAEMNELPTLEDKDRFVRTVLLAPAELERRGITPPDGVVVQRSRFMDDRPTVFCVVKYLPDPTRKMTLTFDEGKMLWPTRF</sequence>
<comment type="caution">
    <text evidence="1">The sequence shown here is derived from an EMBL/GenBank/DDBJ whole genome shotgun (WGS) entry which is preliminary data.</text>
</comment>
<dbReference type="RefSeq" id="WP_386428257.1">
    <property type="nucleotide sequence ID" value="NZ_JBHSBB010000008.1"/>
</dbReference>
<proteinExistence type="predicted"/>
<organism evidence="1 2">
    <name type="scientific">Streptomyces polygonati</name>
    <dbReference type="NCBI Taxonomy" id="1617087"/>
    <lineage>
        <taxon>Bacteria</taxon>
        <taxon>Bacillati</taxon>
        <taxon>Actinomycetota</taxon>
        <taxon>Actinomycetes</taxon>
        <taxon>Kitasatosporales</taxon>
        <taxon>Streptomycetaceae</taxon>
        <taxon>Streptomyces</taxon>
    </lineage>
</organism>
<evidence type="ECO:0000313" key="1">
    <source>
        <dbReference type="EMBL" id="MFC4031850.1"/>
    </source>
</evidence>
<dbReference type="Proteomes" id="UP001595765">
    <property type="component" value="Unassembled WGS sequence"/>
</dbReference>